<gene>
    <name evidence="1" type="ORF">ACFPFU_00385</name>
</gene>
<accession>A0ABV9SV10</accession>
<keyword evidence="2" id="KW-1185">Reference proteome</keyword>
<proteinExistence type="predicted"/>
<organism evidence="1 2">
    <name type="scientific">Negadavirga shengliensis</name>
    <dbReference type="NCBI Taxonomy" id="1389218"/>
    <lineage>
        <taxon>Bacteria</taxon>
        <taxon>Pseudomonadati</taxon>
        <taxon>Bacteroidota</taxon>
        <taxon>Cytophagia</taxon>
        <taxon>Cytophagales</taxon>
        <taxon>Cyclobacteriaceae</taxon>
        <taxon>Negadavirga</taxon>
    </lineage>
</organism>
<protein>
    <submittedName>
        <fullName evidence="1">Uncharacterized protein</fullName>
    </submittedName>
</protein>
<comment type="caution">
    <text evidence="1">The sequence shown here is derived from an EMBL/GenBank/DDBJ whole genome shotgun (WGS) entry which is preliminary data.</text>
</comment>
<dbReference type="Proteomes" id="UP001595818">
    <property type="component" value="Unassembled WGS sequence"/>
</dbReference>
<dbReference type="EMBL" id="JBHSJJ010000001">
    <property type="protein sequence ID" value="MFC4870125.1"/>
    <property type="molecule type" value="Genomic_DNA"/>
</dbReference>
<dbReference type="RefSeq" id="WP_377060395.1">
    <property type="nucleotide sequence ID" value="NZ_JBHSJJ010000001.1"/>
</dbReference>
<name>A0ABV9SV10_9BACT</name>
<reference evidence="2" key="1">
    <citation type="journal article" date="2019" name="Int. J. Syst. Evol. Microbiol.">
        <title>The Global Catalogue of Microorganisms (GCM) 10K type strain sequencing project: providing services to taxonomists for standard genome sequencing and annotation.</title>
        <authorList>
            <consortium name="The Broad Institute Genomics Platform"/>
            <consortium name="The Broad Institute Genome Sequencing Center for Infectious Disease"/>
            <person name="Wu L."/>
            <person name="Ma J."/>
        </authorList>
    </citation>
    <scope>NUCLEOTIDE SEQUENCE [LARGE SCALE GENOMIC DNA]</scope>
    <source>
        <strain evidence="2">CGMCC 4.7466</strain>
    </source>
</reference>
<evidence type="ECO:0000313" key="2">
    <source>
        <dbReference type="Proteomes" id="UP001595818"/>
    </source>
</evidence>
<sequence length="910" mass="102849">MGQLKNVLGIMLVLVLLVAAYLVFRTDVLQAKVDGADLVSANAVFVFETYEPVSVWNQLVNQPIWSRLTELPALKALEAQLIHLDSLAGKSGNLDKAFKGHKFTVSLHPVGREEYGFLFSVTFQDKGFLEFLKDMETRMGGQVNVKTRNYSGVTIYESTPRTSHGKTFTYAVYKNVLIGSYASFLVEDGIRYGMSGELKSFREGFPHLYKHQPQPSGSGILRITGNGFAGLVDAVSSEKGDVLVRELSDNGFSANLLPGFTDTSVLLRGDLFVDGEAGFTSKVGRKFNKTVFANQISNRTAVLHQYLIDNLTDFKFPVNKAFEARSTVKAELEEEFAVEAFFSTLSGEIALLTEEDFSTGNMNKVLLLKSTDALKSRGFLWNFSIKQHQGETSQLFREMYLGHEIFLMTAEEFPAYLFEGNFSGFSNTYITVVDNTLVLANSIRAIKNFIDDIYNDNTWGKSLAQKKRLDALDREFPYHVLINNEKFYTTLSANSAASWTSLFQKYAPLFQSFKLFSFGMIPENGKVKLNAAFEYELGPQLPGKALQLNEIRATSFDKPIISAPVALQNFNDRSTEYLIQDEDLGIHLVSSEGEVVFSYFLGERMLGQVYQIDYYKNNKLQLVFATGNGIYAFDRFGDLLPGYPIRFRGEGRLEFFDLVDYDNTKDYRYFLADSLGNLYVYDQYGSLLDGWDPRPTSGPLSVKPSHHRIPSLGDYMVSLHKNGNLALWNRKGESRTGSAVRLGESLSSEYALEEEEVSTSSRIVTLNDAGEVVKANFKGELTYRNQLLRPDKDTRFRLVKDQNGLRFTFVIEEFNKLTVLDRREEIVFEKNMSTDDLEFQFFSFGADNRIFVVIDKIQEFTYLYDGSGALINQVPLNSGKSIWISYSGSRNEYTIMAVHENRLSEYRLPL</sequence>
<evidence type="ECO:0000313" key="1">
    <source>
        <dbReference type="EMBL" id="MFC4870125.1"/>
    </source>
</evidence>